<protein>
    <submittedName>
        <fullName evidence="2">Helix-turn-helix transcriptional regulator</fullName>
    </submittedName>
</protein>
<dbReference type="GO" id="GO:0003677">
    <property type="term" value="F:DNA binding"/>
    <property type="evidence" value="ECO:0007669"/>
    <property type="project" value="InterPro"/>
</dbReference>
<dbReference type="CDD" id="cd00093">
    <property type="entry name" value="HTH_XRE"/>
    <property type="match status" value="1"/>
</dbReference>
<dbReference type="SMART" id="SM00530">
    <property type="entry name" value="HTH_XRE"/>
    <property type="match status" value="1"/>
</dbReference>
<comment type="caution">
    <text evidence="2">The sequence shown here is derived from an EMBL/GenBank/DDBJ whole genome shotgun (WGS) entry which is preliminary data.</text>
</comment>
<name>A0A4U2Y1D4_9BACI</name>
<dbReference type="Gene3D" id="1.10.260.40">
    <property type="entry name" value="lambda repressor-like DNA-binding domains"/>
    <property type="match status" value="1"/>
</dbReference>
<dbReference type="Pfam" id="PF13443">
    <property type="entry name" value="HTH_26"/>
    <property type="match status" value="1"/>
</dbReference>
<evidence type="ECO:0000259" key="1">
    <source>
        <dbReference type="PROSITE" id="PS50943"/>
    </source>
</evidence>
<accession>A0A4U2Y1D4</accession>
<dbReference type="RefSeq" id="WP_107897406.1">
    <property type="nucleotide sequence ID" value="NZ_PYWM01000038.1"/>
</dbReference>
<organism evidence="2 3">
    <name type="scientific">Lysinibacillus mangiferihumi</name>
    <dbReference type="NCBI Taxonomy" id="1130819"/>
    <lineage>
        <taxon>Bacteria</taxon>
        <taxon>Bacillati</taxon>
        <taxon>Bacillota</taxon>
        <taxon>Bacilli</taxon>
        <taxon>Bacillales</taxon>
        <taxon>Bacillaceae</taxon>
        <taxon>Lysinibacillus</taxon>
    </lineage>
</organism>
<dbReference type="PROSITE" id="PS50943">
    <property type="entry name" value="HTH_CROC1"/>
    <property type="match status" value="1"/>
</dbReference>
<gene>
    <name evidence="2" type="ORF">FC756_24465</name>
</gene>
<feature type="domain" description="HTH cro/C1-type" evidence="1">
    <location>
        <begin position="5"/>
        <end position="58"/>
    </location>
</feature>
<reference evidence="2 3" key="1">
    <citation type="submission" date="2019-04" db="EMBL/GenBank/DDBJ databases">
        <title>Lysinibacillus genome sequencing.</title>
        <authorList>
            <person name="Dunlap C."/>
        </authorList>
    </citation>
    <scope>NUCLEOTIDE SEQUENCE [LARGE SCALE GENOMIC DNA]</scope>
    <source>
        <strain evidence="2 3">CCTCC AB 2010389</strain>
    </source>
</reference>
<proteinExistence type="predicted"/>
<evidence type="ECO:0000313" key="3">
    <source>
        <dbReference type="Proteomes" id="UP000308744"/>
    </source>
</evidence>
<dbReference type="SUPFAM" id="SSF47413">
    <property type="entry name" value="lambda repressor-like DNA-binding domains"/>
    <property type="match status" value="1"/>
</dbReference>
<dbReference type="EMBL" id="SZPU01000118">
    <property type="protein sequence ID" value="TKI53332.1"/>
    <property type="molecule type" value="Genomic_DNA"/>
</dbReference>
<dbReference type="InterPro" id="IPR001387">
    <property type="entry name" value="Cro/C1-type_HTH"/>
</dbReference>
<evidence type="ECO:0000313" key="2">
    <source>
        <dbReference type="EMBL" id="TKI53332.1"/>
    </source>
</evidence>
<dbReference type="InterPro" id="IPR010982">
    <property type="entry name" value="Lambda_DNA-bd_dom_sf"/>
</dbReference>
<dbReference type="Proteomes" id="UP000308744">
    <property type="component" value="Unassembled WGS sequence"/>
</dbReference>
<sequence>MAEQIKILLIKKGLTITDLAKKIGTSTQNLSNKLKRNDFKMSELKEIAEALEVKFEIYFEMEDGTKI</sequence>
<keyword evidence="3" id="KW-1185">Reference proteome</keyword>
<dbReference type="AlphaFoldDB" id="A0A4U2Y1D4"/>